<feature type="active site" description="Proton acceptor" evidence="1">
    <location>
        <position position="29"/>
    </location>
</feature>
<evidence type="ECO:0000313" key="3">
    <source>
        <dbReference type="EMBL" id="NEU70654.1"/>
    </source>
</evidence>
<comment type="caution">
    <text evidence="3">The sequence shown here is derived from an EMBL/GenBank/DDBJ whole genome shotgun (WGS) entry which is preliminary data.</text>
</comment>
<evidence type="ECO:0000313" key="4">
    <source>
        <dbReference type="Proteomes" id="UP000477386"/>
    </source>
</evidence>
<sequence>MGIEIERKFLVKGEEWKKQSEGQLYQQGYLSTHPDRTVRVRTVEDRAYLTIKGRTVGANRTEYEYPIPYADAQSMLDHLCQSPIIRKVRYRVFYEGLVWEVDEFQEENQGLVVAEVELADEQQTVAFPDWIDQEVTSDEKYYNANLLNYPFSQWDQ</sequence>
<protein>
    <submittedName>
        <fullName evidence="3">CYTH domain-containing protein</fullName>
    </submittedName>
</protein>
<dbReference type="SUPFAM" id="SSF55154">
    <property type="entry name" value="CYTH-like phosphatases"/>
    <property type="match status" value="1"/>
</dbReference>
<dbReference type="PROSITE" id="PS51707">
    <property type="entry name" value="CYTH"/>
    <property type="match status" value="1"/>
</dbReference>
<feature type="domain" description="CYTH" evidence="2">
    <location>
        <begin position="2"/>
        <end position="148"/>
    </location>
</feature>
<reference evidence="3 4" key="1">
    <citation type="submission" date="2020-02" db="EMBL/GenBank/DDBJ databases">
        <title>Draft genome sequence of two Spirosoma agri KCTC 52727 and Spirosoma terrae KCTC 52035.</title>
        <authorList>
            <person name="Rojas J."/>
            <person name="Ambika Manirajan B."/>
            <person name="Ratering S."/>
            <person name="Suarez C."/>
            <person name="Schnell S."/>
        </authorList>
    </citation>
    <scope>NUCLEOTIDE SEQUENCE [LARGE SCALE GENOMIC DNA]</scope>
    <source>
        <strain evidence="3 4">KCTC 52727</strain>
    </source>
</reference>
<evidence type="ECO:0000259" key="2">
    <source>
        <dbReference type="PROSITE" id="PS51707"/>
    </source>
</evidence>
<gene>
    <name evidence="3" type="ORF">GK091_27560</name>
</gene>
<organism evidence="3 4">
    <name type="scientific">Spirosoma agri</name>
    <dbReference type="NCBI Taxonomy" id="1987381"/>
    <lineage>
        <taxon>Bacteria</taxon>
        <taxon>Pseudomonadati</taxon>
        <taxon>Bacteroidota</taxon>
        <taxon>Cytophagia</taxon>
        <taxon>Cytophagales</taxon>
        <taxon>Cytophagaceae</taxon>
        <taxon>Spirosoma</taxon>
    </lineage>
</organism>
<dbReference type="EMBL" id="JAAGNZ010000007">
    <property type="protein sequence ID" value="NEU70654.1"/>
    <property type="molecule type" value="Genomic_DNA"/>
</dbReference>
<dbReference type="Pfam" id="PF01928">
    <property type="entry name" value="CYTH"/>
    <property type="match status" value="1"/>
</dbReference>
<evidence type="ECO:0000256" key="1">
    <source>
        <dbReference type="PIRSR" id="PIRSR016487-1"/>
    </source>
</evidence>
<keyword evidence="4" id="KW-1185">Reference proteome</keyword>
<dbReference type="PANTHER" id="PTHR40114:SF1">
    <property type="entry name" value="SLR0698 PROTEIN"/>
    <property type="match status" value="1"/>
</dbReference>
<proteinExistence type="predicted"/>
<dbReference type="InterPro" id="IPR033469">
    <property type="entry name" value="CYTH-like_dom_sf"/>
</dbReference>
<dbReference type="PIRSF" id="PIRSF016487">
    <property type="entry name" value="CYTH_UCP016487"/>
    <property type="match status" value="1"/>
</dbReference>
<dbReference type="AlphaFoldDB" id="A0A6M0IRE9"/>
<dbReference type="Proteomes" id="UP000477386">
    <property type="component" value="Unassembled WGS sequence"/>
</dbReference>
<dbReference type="Gene3D" id="2.40.320.10">
    <property type="entry name" value="Hypothetical Protein Pfu-838710-001"/>
    <property type="match status" value="1"/>
</dbReference>
<dbReference type="SMART" id="SM01118">
    <property type="entry name" value="CYTH"/>
    <property type="match status" value="1"/>
</dbReference>
<accession>A0A6M0IRE9</accession>
<dbReference type="InterPro" id="IPR012042">
    <property type="entry name" value="NeuTTM/CthTTM-like"/>
</dbReference>
<dbReference type="RefSeq" id="WP_164043966.1">
    <property type="nucleotide sequence ID" value="NZ_JAAGNZ010000007.1"/>
</dbReference>
<name>A0A6M0IRE9_9BACT</name>
<dbReference type="InterPro" id="IPR023577">
    <property type="entry name" value="CYTH_domain"/>
</dbReference>
<dbReference type="PANTHER" id="PTHR40114">
    <property type="entry name" value="SLR0698 PROTEIN"/>
    <property type="match status" value="1"/>
</dbReference>
<dbReference type="CDD" id="cd07891">
    <property type="entry name" value="CYTH-like_CthTTM-like_1"/>
    <property type="match status" value="1"/>
</dbReference>